<gene>
    <name evidence="8" type="ORF">COHA_006978</name>
</gene>
<sequence length="323" mass="33668">MAFALGLSSSGACPGPTCSSSAGSSLLAGWQGASLRAACLAPWRCTRTAPRRRRQQPLRAALLDPPAFDPAKLRVEYLPGAREPGLAAGRRYTLTHNDVTGSLQLSIGREYNQAQLSDWYTRMLRDEILAEWRDTAAPVRGSSSSGAGSSSDGEGGGWRSAPQPSLHIYCHVSGEELWPAPPALRSFIFQREMTLVLDTIMHAERDILLAAQQQAQQQPQQLGEQQQQPGVAPGSSSNGASAEHPAPGDSAACSASSNGSSSNGSSISSGSGSPAAANSAVSLASVQQAGDYPSWLGAAAVVADGRRRPAAEVVPAAVRARQR</sequence>
<comment type="caution">
    <text evidence="8">The sequence shown here is derived from an EMBL/GenBank/DDBJ whole genome shotgun (WGS) entry which is preliminary data.</text>
</comment>
<feature type="domain" description="Staygreen protein" evidence="7">
    <location>
        <begin position="68"/>
        <end position="135"/>
    </location>
</feature>
<keyword evidence="3" id="KW-0150">Chloroplast</keyword>
<feature type="compositionally biased region" description="Low complexity" evidence="6">
    <location>
        <begin position="216"/>
        <end position="230"/>
    </location>
</feature>
<evidence type="ECO:0000256" key="1">
    <source>
        <dbReference type="ARBA" id="ARBA00004229"/>
    </source>
</evidence>
<feature type="compositionally biased region" description="Low complexity" evidence="6">
    <location>
        <begin position="250"/>
        <end position="284"/>
    </location>
</feature>
<dbReference type="GO" id="GO:0009507">
    <property type="term" value="C:chloroplast"/>
    <property type="evidence" value="ECO:0007669"/>
    <property type="project" value="UniProtKB-SubCell"/>
</dbReference>
<evidence type="ECO:0000256" key="2">
    <source>
        <dbReference type="ARBA" id="ARBA00009234"/>
    </source>
</evidence>
<evidence type="ECO:0000256" key="5">
    <source>
        <dbReference type="ARBA" id="ARBA00022946"/>
    </source>
</evidence>
<dbReference type="Proteomes" id="UP001205105">
    <property type="component" value="Unassembled WGS sequence"/>
</dbReference>
<comment type="similarity">
    <text evidence="2">Belongs to the staygreen family.</text>
</comment>
<feature type="region of interest" description="Disordered" evidence="6">
    <location>
        <begin position="216"/>
        <end position="284"/>
    </location>
</feature>
<evidence type="ECO:0000259" key="7">
    <source>
        <dbReference type="Pfam" id="PF12638"/>
    </source>
</evidence>
<dbReference type="PANTHER" id="PTHR31750">
    <property type="entry name" value="PROTEIN STAY-GREEN 1, CHLOROPLASTIC-RELATED"/>
    <property type="match status" value="1"/>
</dbReference>
<evidence type="ECO:0000256" key="6">
    <source>
        <dbReference type="SAM" id="MobiDB-lite"/>
    </source>
</evidence>
<dbReference type="Pfam" id="PF12638">
    <property type="entry name" value="Staygreen"/>
    <property type="match status" value="2"/>
</dbReference>
<name>A0AAD5DP10_9CHLO</name>
<protein>
    <recommendedName>
        <fullName evidence="7">Staygreen protein domain-containing protein</fullName>
    </recommendedName>
</protein>
<evidence type="ECO:0000256" key="4">
    <source>
        <dbReference type="ARBA" id="ARBA00022640"/>
    </source>
</evidence>
<feature type="region of interest" description="Disordered" evidence="6">
    <location>
        <begin position="136"/>
        <end position="161"/>
    </location>
</feature>
<feature type="domain" description="Staygreen protein" evidence="7">
    <location>
        <begin position="162"/>
        <end position="210"/>
    </location>
</feature>
<dbReference type="InterPro" id="IPR024438">
    <property type="entry name" value="Staygreen"/>
</dbReference>
<accession>A0AAD5DP10</accession>
<evidence type="ECO:0000256" key="3">
    <source>
        <dbReference type="ARBA" id="ARBA00022528"/>
    </source>
</evidence>
<proteinExistence type="inferred from homology"/>
<organism evidence="8 9">
    <name type="scientific">Chlorella ohadii</name>
    <dbReference type="NCBI Taxonomy" id="2649997"/>
    <lineage>
        <taxon>Eukaryota</taxon>
        <taxon>Viridiplantae</taxon>
        <taxon>Chlorophyta</taxon>
        <taxon>core chlorophytes</taxon>
        <taxon>Trebouxiophyceae</taxon>
        <taxon>Chlorellales</taxon>
        <taxon>Chlorellaceae</taxon>
        <taxon>Chlorella clade</taxon>
        <taxon>Chlorella</taxon>
    </lineage>
</organism>
<evidence type="ECO:0000313" key="8">
    <source>
        <dbReference type="EMBL" id="KAI7839280.1"/>
    </source>
</evidence>
<reference evidence="8" key="1">
    <citation type="submission" date="2020-11" db="EMBL/GenBank/DDBJ databases">
        <title>Chlorella ohadii genome sequencing and assembly.</title>
        <authorList>
            <person name="Murik O."/>
            <person name="Treves H."/>
            <person name="Kedem I."/>
            <person name="Shotland Y."/>
            <person name="Kaplan A."/>
        </authorList>
    </citation>
    <scope>NUCLEOTIDE SEQUENCE</scope>
    <source>
        <strain evidence="8">1</strain>
    </source>
</reference>
<keyword evidence="9" id="KW-1185">Reference proteome</keyword>
<dbReference type="AlphaFoldDB" id="A0AAD5DP10"/>
<evidence type="ECO:0000313" key="9">
    <source>
        <dbReference type="Proteomes" id="UP001205105"/>
    </source>
</evidence>
<dbReference type="EMBL" id="JADXDR010000104">
    <property type="protein sequence ID" value="KAI7839280.1"/>
    <property type="molecule type" value="Genomic_DNA"/>
</dbReference>
<comment type="subcellular location">
    <subcellularLocation>
        <location evidence="1">Plastid</location>
        <location evidence="1">Chloroplast</location>
    </subcellularLocation>
</comment>
<dbReference type="PANTHER" id="PTHR31750:SF4">
    <property type="entry name" value="LP06106P"/>
    <property type="match status" value="1"/>
</dbReference>
<keyword evidence="5" id="KW-0809">Transit peptide</keyword>
<feature type="compositionally biased region" description="Low complexity" evidence="6">
    <location>
        <begin position="141"/>
        <end position="152"/>
    </location>
</feature>
<keyword evidence="4" id="KW-0934">Plastid</keyword>